<dbReference type="InterPro" id="IPR016848">
    <property type="entry name" value="RNase_P/MRP_Rpp29-subunit"/>
</dbReference>
<sequence>MADEQDERDVNSSRVVEGSLYSDLHGSVRYSLGQMGLQPLQHSAKRFVTSFLNNVVKKNSEDVEQRLRHKPVILEGFQTAQRSKKPKKKEMSAREKRIHGIYNISPKGQRYEMYVPLHKLWEGYMQSMLNLHPKSNLKAAYPKLLRADYHGCILNISRSKCPSYVGTSGILLQETKNAFKIITKDNKLKMIPKANSVFTFELGGFEFTIHGNHFRYRSCERSARKFKRKPTTDL</sequence>
<accession>A0ABN8RHI5</accession>
<dbReference type="SMART" id="SM00538">
    <property type="entry name" value="POP4"/>
    <property type="match status" value="1"/>
</dbReference>
<dbReference type="InterPro" id="IPR023534">
    <property type="entry name" value="Rof/RNase_P-like"/>
</dbReference>
<evidence type="ECO:0000256" key="3">
    <source>
        <dbReference type="ARBA" id="ARBA00006181"/>
    </source>
</evidence>
<dbReference type="Gene3D" id="2.30.30.210">
    <property type="entry name" value="Ribonuclease P/MRP, subunit p29"/>
    <property type="match status" value="1"/>
</dbReference>
<evidence type="ECO:0000313" key="7">
    <source>
        <dbReference type="Proteomes" id="UP001159405"/>
    </source>
</evidence>
<evidence type="ECO:0000256" key="4">
    <source>
        <dbReference type="ARBA" id="ARBA00016225"/>
    </source>
</evidence>
<dbReference type="Proteomes" id="UP001159405">
    <property type="component" value="Unassembled WGS sequence"/>
</dbReference>
<reference evidence="6 7" key="1">
    <citation type="submission" date="2022-05" db="EMBL/GenBank/DDBJ databases">
        <authorList>
            <consortium name="Genoscope - CEA"/>
            <person name="William W."/>
        </authorList>
    </citation>
    <scope>NUCLEOTIDE SEQUENCE [LARGE SCALE GENOMIC DNA]</scope>
</reference>
<evidence type="ECO:0000256" key="1">
    <source>
        <dbReference type="ARBA" id="ARBA00002435"/>
    </source>
</evidence>
<comment type="function">
    <text evidence="1">Component of ribonuclease P, a ribonucleoprotein complex that generates mature tRNA molecules by cleaving their 5'-ends.</text>
</comment>
<dbReference type="PANTHER" id="PTHR13348">
    <property type="entry name" value="RIBONUCLEASE P SUBUNIT P29"/>
    <property type="match status" value="1"/>
</dbReference>
<evidence type="ECO:0000313" key="6">
    <source>
        <dbReference type="EMBL" id="CAH3177662.1"/>
    </source>
</evidence>
<comment type="similarity">
    <text evidence="3">Belongs to the eukaryotic/archaeal RNase P protein component 1 family.</text>
</comment>
<evidence type="ECO:0000256" key="5">
    <source>
        <dbReference type="ARBA" id="ARBA00046486"/>
    </source>
</evidence>
<dbReference type="InterPro" id="IPR036980">
    <property type="entry name" value="RNase_P/MRP_Rpp29_sf"/>
</dbReference>
<protein>
    <recommendedName>
        <fullName evidence="4">Ribonuclease P protein subunit p29</fullName>
    </recommendedName>
</protein>
<comment type="caution">
    <text evidence="6">The sequence shown here is derived from an EMBL/GenBank/DDBJ whole genome shotgun (WGS) entry which is preliminary data.</text>
</comment>
<dbReference type="Pfam" id="PF01868">
    <property type="entry name" value="RNase_P-MRP_p29"/>
    <property type="match status" value="1"/>
</dbReference>
<organism evidence="6 7">
    <name type="scientific">Porites lobata</name>
    <dbReference type="NCBI Taxonomy" id="104759"/>
    <lineage>
        <taxon>Eukaryota</taxon>
        <taxon>Metazoa</taxon>
        <taxon>Cnidaria</taxon>
        <taxon>Anthozoa</taxon>
        <taxon>Hexacorallia</taxon>
        <taxon>Scleractinia</taxon>
        <taxon>Fungiina</taxon>
        <taxon>Poritidae</taxon>
        <taxon>Porites</taxon>
    </lineage>
</organism>
<evidence type="ECO:0000256" key="2">
    <source>
        <dbReference type="ARBA" id="ARBA00004123"/>
    </source>
</evidence>
<comment type="subunit">
    <text evidence="5">Component of nuclear RNase P and RNase MRP ribonucleoproteins. RNase P consists of a catalytic RNA moiety and 10 different protein chains; POP1, POP4, POP5, POP7, RPP14, RPP21, RPP25, RPP30, RPP38 and RPP40. Within the RNase P complex, POP1, POP7 and RPP25 form the 'finger' subcomplex, POP5, RPP14, RPP40 and homodimeric RPP30 form the 'palm' subcomplex, and RPP21, POP4 and RPP38 form the 'wrist' subcomplex. All subunits of the RNase P complex interact with the catalytic RNA. Several subunits of RNase P are also part of the RNase MRP complex. RNase MRP consists of a catalytic RNA moiety and about 8 protein subunits; POP1, POP7, RPP25, RPP30, RPP38, RPP40 and possibly also POP4 and POP5.</text>
</comment>
<dbReference type="EMBL" id="CALNXK010000228">
    <property type="protein sequence ID" value="CAH3177662.1"/>
    <property type="molecule type" value="Genomic_DNA"/>
</dbReference>
<name>A0ABN8RHI5_9CNID</name>
<proteinExistence type="inferred from homology"/>
<gene>
    <name evidence="6" type="ORF">PLOB_00019490</name>
</gene>
<keyword evidence="7" id="KW-1185">Reference proteome</keyword>
<dbReference type="SUPFAM" id="SSF101744">
    <property type="entry name" value="Rof/RNase P subunit-like"/>
    <property type="match status" value="1"/>
</dbReference>
<comment type="subcellular location">
    <subcellularLocation>
        <location evidence="2">Nucleus</location>
    </subcellularLocation>
</comment>
<dbReference type="InterPro" id="IPR002730">
    <property type="entry name" value="Rpp29/RNP1"/>
</dbReference>
<dbReference type="PANTHER" id="PTHR13348:SF0">
    <property type="entry name" value="RIBONUCLEASE P PROTEIN SUBUNIT P29"/>
    <property type="match status" value="1"/>
</dbReference>